<keyword evidence="3 6" id="KW-0812">Transmembrane</keyword>
<evidence type="ECO:0000256" key="2">
    <source>
        <dbReference type="ARBA" id="ARBA00022475"/>
    </source>
</evidence>
<reference evidence="7 8" key="1">
    <citation type="submission" date="2019-02" db="EMBL/GenBank/DDBJ databases">
        <title>Genomic Encyclopedia of Type Strains, Phase IV (KMG-IV): sequencing the most valuable type-strain genomes for metagenomic binning, comparative biology and taxonomic classification.</title>
        <authorList>
            <person name="Goeker M."/>
        </authorList>
    </citation>
    <scope>NUCLEOTIDE SEQUENCE [LARGE SCALE GENOMIC DNA]</scope>
    <source>
        <strain evidence="7 8">DSM 19570</strain>
    </source>
</reference>
<name>A0A4Q7VNJ1_9BURK</name>
<dbReference type="GO" id="GO:0015171">
    <property type="term" value="F:amino acid transmembrane transporter activity"/>
    <property type="evidence" value="ECO:0007669"/>
    <property type="project" value="TreeGrafter"/>
</dbReference>
<dbReference type="AlphaFoldDB" id="A0A4Q7VNJ1"/>
<accession>A0A4Q7VNJ1</accession>
<feature type="transmembrane region" description="Helical" evidence="6">
    <location>
        <begin position="150"/>
        <end position="175"/>
    </location>
</feature>
<dbReference type="Proteomes" id="UP000293671">
    <property type="component" value="Unassembled WGS sequence"/>
</dbReference>
<feature type="transmembrane region" description="Helical" evidence="6">
    <location>
        <begin position="112"/>
        <end position="138"/>
    </location>
</feature>
<keyword evidence="8" id="KW-1185">Reference proteome</keyword>
<proteinExistence type="predicted"/>
<dbReference type="OrthoDB" id="9784202at2"/>
<dbReference type="PANTHER" id="PTHR30086">
    <property type="entry name" value="ARGININE EXPORTER PROTEIN ARGO"/>
    <property type="match status" value="1"/>
</dbReference>
<evidence type="ECO:0000256" key="5">
    <source>
        <dbReference type="ARBA" id="ARBA00023136"/>
    </source>
</evidence>
<organism evidence="7 8">
    <name type="scientific">Rivibacter subsaxonicus</name>
    <dbReference type="NCBI Taxonomy" id="457575"/>
    <lineage>
        <taxon>Bacteria</taxon>
        <taxon>Pseudomonadati</taxon>
        <taxon>Pseudomonadota</taxon>
        <taxon>Betaproteobacteria</taxon>
        <taxon>Burkholderiales</taxon>
        <taxon>Rivibacter</taxon>
    </lineage>
</organism>
<dbReference type="PIRSF" id="PIRSF006324">
    <property type="entry name" value="LeuE"/>
    <property type="match status" value="1"/>
</dbReference>
<keyword evidence="2" id="KW-1003">Cell membrane</keyword>
<evidence type="ECO:0000256" key="4">
    <source>
        <dbReference type="ARBA" id="ARBA00022989"/>
    </source>
</evidence>
<evidence type="ECO:0000313" key="7">
    <source>
        <dbReference type="EMBL" id="RZT97879.1"/>
    </source>
</evidence>
<evidence type="ECO:0000256" key="3">
    <source>
        <dbReference type="ARBA" id="ARBA00022692"/>
    </source>
</evidence>
<evidence type="ECO:0000256" key="1">
    <source>
        <dbReference type="ARBA" id="ARBA00004651"/>
    </source>
</evidence>
<evidence type="ECO:0000256" key="6">
    <source>
        <dbReference type="SAM" id="Phobius"/>
    </source>
</evidence>
<sequence>MSPDIQWALFLGASLALALTPGPDMIYVVSRALAQGPRAGLVSAAGLTLGLAAHILLAAFGVSVLLRTSETAFMVLKIAGALYLLWIGIQLWRADPRFDVQAAGDRAGAATLFLQGSLSALLNPKLALFFLAFLPQFVPRTSSTPTADALALGLAFAVIGIAVQAAAGLAAGVLSERLRRSDRALRAVFRTSGAVMILLGLRLLFQPR</sequence>
<keyword evidence="5 6" id="KW-0472">Membrane</keyword>
<dbReference type="EMBL" id="SHKP01000006">
    <property type="protein sequence ID" value="RZT97879.1"/>
    <property type="molecule type" value="Genomic_DNA"/>
</dbReference>
<dbReference type="InterPro" id="IPR001123">
    <property type="entry name" value="LeuE-type"/>
</dbReference>
<dbReference type="RefSeq" id="WP_130432125.1">
    <property type="nucleotide sequence ID" value="NZ_SHKP01000006.1"/>
</dbReference>
<comment type="caution">
    <text evidence="7">The sequence shown here is derived from an EMBL/GenBank/DDBJ whole genome shotgun (WGS) entry which is preliminary data.</text>
</comment>
<dbReference type="GO" id="GO:0005886">
    <property type="term" value="C:plasma membrane"/>
    <property type="evidence" value="ECO:0007669"/>
    <property type="project" value="UniProtKB-SubCell"/>
</dbReference>
<keyword evidence="4 6" id="KW-1133">Transmembrane helix</keyword>
<protein>
    <submittedName>
        <fullName evidence="7">Threonine/homoserine/homoserine lactone efflux protein</fullName>
    </submittedName>
</protein>
<feature type="transmembrane region" description="Helical" evidence="6">
    <location>
        <begin position="73"/>
        <end position="92"/>
    </location>
</feature>
<dbReference type="PANTHER" id="PTHR30086:SF20">
    <property type="entry name" value="ARGININE EXPORTER PROTEIN ARGO-RELATED"/>
    <property type="match status" value="1"/>
</dbReference>
<gene>
    <name evidence="7" type="ORF">EV670_2279</name>
</gene>
<feature type="transmembrane region" description="Helical" evidence="6">
    <location>
        <begin position="187"/>
        <end position="205"/>
    </location>
</feature>
<dbReference type="Pfam" id="PF01810">
    <property type="entry name" value="LysE"/>
    <property type="match status" value="1"/>
</dbReference>
<comment type="subcellular location">
    <subcellularLocation>
        <location evidence="1">Cell membrane</location>
        <topology evidence="1">Multi-pass membrane protein</topology>
    </subcellularLocation>
</comment>
<feature type="transmembrane region" description="Helical" evidence="6">
    <location>
        <begin position="41"/>
        <end position="66"/>
    </location>
</feature>
<evidence type="ECO:0000313" key="8">
    <source>
        <dbReference type="Proteomes" id="UP000293671"/>
    </source>
</evidence>